<feature type="coiled-coil region" evidence="5">
    <location>
        <begin position="579"/>
        <end position="606"/>
    </location>
</feature>
<keyword evidence="5" id="KW-0175">Coiled coil</keyword>
<dbReference type="GO" id="GO:0005524">
    <property type="term" value="F:ATP binding"/>
    <property type="evidence" value="ECO:0007669"/>
    <property type="project" value="UniProtKB-KW"/>
</dbReference>
<evidence type="ECO:0000313" key="9">
    <source>
        <dbReference type="EMBL" id="PZO89039.1"/>
    </source>
</evidence>
<dbReference type="InterPro" id="IPR047187">
    <property type="entry name" value="SF1_C_Upf1"/>
</dbReference>
<feature type="compositionally biased region" description="Basic and acidic residues" evidence="6">
    <location>
        <begin position="54"/>
        <end position="75"/>
    </location>
</feature>
<reference evidence="9 10" key="1">
    <citation type="submission" date="2017-08" db="EMBL/GenBank/DDBJ databases">
        <title>Infants hospitalized years apart are colonized by the same room-sourced microbial strains.</title>
        <authorList>
            <person name="Brooks B."/>
            <person name="Olm M.R."/>
            <person name="Firek B.A."/>
            <person name="Baker R."/>
            <person name="Thomas B.C."/>
            <person name="Morowitz M.J."/>
            <person name="Banfield J.F."/>
        </authorList>
    </citation>
    <scope>NUCLEOTIDE SEQUENCE [LARGE SCALE GENOMIC DNA]</scope>
    <source>
        <strain evidence="9">S2_018_000_R2_104</strain>
    </source>
</reference>
<dbReference type="Gene3D" id="3.30.870.10">
    <property type="entry name" value="Endonuclease Chain A"/>
    <property type="match status" value="1"/>
</dbReference>
<feature type="region of interest" description="Disordered" evidence="6">
    <location>
        <begin position="30"/>
        <end position="78"/>
    </location>
</feature>
<evidence type="ECO:0000256" key="2">
    <source>
        <dbReference type="ARBA" id="ARBA00022801"/>
    </source>
</evidence>
<feature type="domain" description="Phospholipase D-like" evidence="8">
    <location>
        <begin position="1085"/>
        <end position="1183"/>
    </location>
</feature>
<organism evidence="9 10">
    <name type="scientific">Micavibrio aeruginosavorus</name>
    <dbReference type="NCBI Taxonomy" id="349221"/>
    <lineage>
        <taxon>Bacteria</taxon>
        <taxon>Pseudomonadati</taxon>
        <taxon>Bdellovibrionota</taxon>
        <taxon>Bdellovibrionia</taxon>
        <taxon>Bdellovibrionales</taxon>
        <taxon>Pseudobdellovibrionaceae</taxon>
        <taxon>Micavibrio</taxon>
    </lineage>
</organism>
<dbReference type="InterPro" id="IPR027417">
    <property type="entry name" value="P-loop_NTPase"/>
</dbReference>
<dbReference type="CDD" id="cd18808">
    <property type="entry name" value="SF1_C_Upf1"/>
    <property type="match status" value="1"/>
</dbReference>
<evidence type="ECO:0000259" key="7">
    <source>
        <dbReference type="Pfam" id="PF13087"/>
    </source>
</evidence>
<evidence type="ECO:0000313" key="10">
    <source>
        <dbReference type="Proteomes" id="UP000249557"/>
    </source>
</evidence>
<keyword evidence="4" id="KW-0067">ATP-binding</keyword>
<evidence type="ECO:0000256" key="5">
    <source>
        <dbReference type="SAM" id="Coils"/>
    </source>
</evidence>
<protein>
    <submittedName>
        <fullName evidence="9">Uncharacterized protein</fullName>
    </submittedName>
</protein>
<dbReference type="InterPro" id="IPR050534">
    <property type="entry name" value="Coronavir_polyprotein_1ab"/>
</dbReference>
<dbReference type="PANTHER" id="PTHR43788">
    <property type="entry name" value="DNA2/NAM7 HELICASE FAMILY MEMBER"/>
    <property type="match status" value="1"/>
</dbReference>
<dbReference type="Gene3D" id="3.40.50.300">
    <property type="entry name" value="P-loop containing nucleotide triphosphate hydrolases"/>
    <property type="match status" value="3"/>
</dbReference>
<dbReference type="InterPro" id="IPR025202">
    <property type="entry name" value="PLD-like_dom"/>
</dbReference>
<dbReference type="SUPFAM" id="SSF56024">
    <property type="entry name" value="Phospholipase D/nuclease"/>
    <property type="match status" value="1"/>
</dbReference>
<dbReference type="AlphaFoldDB" id="A0A2W5A970"/>
<dbReference type="EMBL" id="QFNK01000002">
    <property type="protein sequence ID" value="PZO89039.1"/>
    <property type="molecule type" value="Genomic_DNA"/>
</dbReference>
<dbReference type="PANTHER" id="PTHR43788:SF8">
    <property type="entry name" value="DNA-BINDING PROTEIN SMUBP-2"/>
    <property type="match status" value="1"/>
</dbReference>
<accession>A0A2W5A970</accession>
<gene>
    <name evidence="9" type="ORF">DI626_00375</name>
</gene>
<evidence type="ECO:0000256" key="1">
    <source>
        <dbReference type="ARBA" id="ARBA00022741"/>
    </source>
</evidence>
<keyword evidence="1" id="KW-0547">Nucleotide-binding</keyword>
<dbReference type="GO" id="GO:0003678">
    <property type="term" value="F:DNA helicase activity"/>
    <property type="evidence" value="ECO:0007669"/>
    <property type="project" value="UniProtKB-ARBA"/>
</dbReference>
<dbReference type="Pfam" id="PF13087">
    <property type="entry name" value="AAA_12"/>
    <property type="match status" value="1"/>
</dbReference>
<dbReference type="Pfam" id="PF13091">
    <property type="entry name" value="PLDc_2"/>
    <property type="match status" value="1"/>
</dbReference>
<dbReference type="SUPFAM" id="SSF52540">
    <property type="entry name" value="P-loop containing nucleoside triphosphate hydrolases"/>
    <property type="match status" value="1"/>
</dbReference>
<dbReference type="InterPro" id="IPR041679">
    <property type="entry name" value="DNA2/NAM7-like_C"/>
</dbReference>
<feature type="domain" description="DNA2/NAM7 helicase-like C-terminal" evidence="7">
    <location>
        <begin position="844"/>
        <end position="1021"/>
    </location>
</feature>
<evidence type="ECO:0000256" key="3">
    <source>
        <dbReference type="ARBA" id="ARBA00022806"/>
    </source>
</evidence>
<dbReference type="GO" id="GO:0016787">
    <property type="term" value="F:hydrolase activity"/>
    <property type="evidence" value="ECO:0007669"/>
    <property type="project" value="UniProtKB-KW"/>
</dbReference>
<evidence type="ECO:0000259" key="8">
    <source>
        <dbReference type="Pfam" id="PF13091"/>
    </source>
</evidence>
<dbReference type="Proteomes" id="UP000249557">
    <property type="component" value="Unassembled WGS sequence"/>
</dbReference>
<keyword evidence="2" id="KW-0378">Hydrolase</keyword>
<name>A0A2W5A970_9BACT</name>
<comment type="caution">
    <text evidence="9">The sequence shown here is derived from an EMBL/GenBank/DDBJ whole genome shotgun (WGS) entry which is preliminary data.</text>
</comment>
<evidence type="ECO:0000256" key="4">
    <source>
        <dbReference type="ARBA" id="ARBA00022840"/>
    </source>
</evidence>
<sequence length="1221" mass="135363">MNLPSPIPTSNFLRYWRSALADEDLMGLSAKDSPVRMSPDTAQAGALDAGSVRKIQEKWKNHKAKESPSRKSGDLREDDTESIPVILYMKGLGPEYRHGKTSGDKTPNSIHYTLFVPALLSTDGRISPRDDSLPWIGRNYLFPRLPTDRDDESVPLIGEVEAFDKWLSEKPLEAATWNDLMAWCDGLWDRVTDGRVPDGFVVLPDICMDIEESEKGTGKQILQLYDALLAEEKVPALFERLCHGKKNPIVVSEGLRRRQMSMPRGTMSASYGLANSQANAVAAFTGMATGDLLAVNGPPGTGKTTLLQSIIASEVVARALEGGVPSVIVGVSTNNQAVTNINRSLNEMFDGNSAADSFPWAHRWVPDAKTYGLYLPADSKVKEAQEDGLAIAKKEWIRGEKKPQWTGFTEKERDSRYLMQAQLMWLAGYQDTYSASVETVEAGLDTLRNDLDRVVKKIRSMQEVIERFHEINQWWRDTAGDIQPSVFVENEGISVQAAQKKLEECNHYARQLIGVRGKVAGALAPRGFGEWLAKIIPLFHGLAINGQIERLCGLASADDLIGKLFEEQIYNNTDPQGWIARTKQLLQQAKKDKGDAEQAVEICRKNYEVLEGRLKERGDCLAALQNSYKTLLAQASSEFQVDVTGYATQDRPSVADFDRVLDVTLRHKAFQIAVRYWEGRWILEVRNLQDAPDTDKIHGLGREGMEARFRRWCMLTPCLVSTLHSLPKHFQFWGNNAVNYMLEYIDLLIMDESGQVSPHIGAASFSLANRAVVVGDIYQIEPVTKISRGTDYGNSRQYGLQSLWYDDEPASPHLVSEPRDRTPSGSVMRLAQAASCAVSPGTEQEPGIFLSEHRRCRSEIVAYCNELIYAGRLEPLRQMKPGEDPPLPPMAWAHVRGDARKRGGSYVNIDEARAIVGWISENAMEWQARYNGAALEDIVAIVTPFRMQAQEIEMALSRAGLRSGITVGTVHRLQGAQKPIIIFSPVYNADTAKGLFFDRKPNMLNVAVSRAQDSFVVIGDMRLFRHGDNAPSSILGKILLADAGNELSNVGGHYHFPQELLVQAARISTLDGHRQALRGALTNIKAGETVVIASPWITMKAIEADGLSALVSAAVKERGANVCIIVDGELSLRDQSHRAADAIDEMKRAGAQVSPVTNMHNKTLIIGNSEIIEGSFNWLSANRLENDRYVRHDTSWRITGHAAPEAIEAAKQEFRKIGANI</sequence>
<evidence type="ECO:0000256" key="6">
    <source>
        <dbReference type="SAM" id="MobiDB-lite"/>
    </source>
</evidence>
<proteinExistence type="predicted"/>
<keyword evidence="3" id="KW-0347">Helicase</keyword>